<dbReference type="PANTHER" id="PTHR19981:SF1">
    <property type="entry name" value="RHEA, ISOFORM B"/>
    <property type="match status" value="1"/>
</dbReference>
<keyword evidence="2" id="KW-0963">Cytoplasm</keyword>
<dbReference type="Proteomes" id="UP001497623">
    <property type="component" value="Unassembled WGS sequence"/>
</dbReference>
<dbReference type="InterPro" id="IPR019749">
    <property type="entry name" value="Band_41_domain"/>
</dbReference>
<evidence type="ECO:0000313" key="5">
    <source>
        <dbReference type="EMBL" id="CAL4151730.1"/>
    </source>
</evidence>
<dbReference type="FunFam" id="1.20.80.10:FF:000007">
    <property type="entry name" value="Talin 2"/>
    <property type="match status" value="1"/>
</dbReference>
<comment type="caution">
    <text evidence="5">The sequence shown here is derived from an EMBL/GenBank/DDBJ whole genome shotgun (WGS) entry which is preliminary data.</text>
</comment>
<dbReference type="GO" id="GO:0005178">
    <property type="term" value="F:integrin binding"/>
    <property type="evidence" value="ECO:0007669"/>
    <property type="project" value="TreeGrafter"/>
</dbReference>
<dbReference type="Gene3D" id="2.30.29.30">
    <property type="entry name" value="Pleckstrin-homology domain (PH domain)/Phosphotyrosine-binding domain (PTB)"/>
    <property type="match status" value="1"/>
</dbReference>
<dbReference type="SMART" id="SM00295">
    <property type="entry name" value="B41"/>
    <property type="match status" value="1"/>
</dbReference>
<sequence>MALTLKVHIVEKDITETMLFDPATLVCDACKIIGEKFPEANQDKEYGMYFVDEKGAGVWLESNRNLSFMLRNHDVVEYRCKIRTLKVCILDGTLQTFMVEDSQRVSQLMIIICTKIGIMNHEEYSLIYELTEDGKENRQNYGTFALKKRKYGEKEKDMNKMGTNDESNWVDHSRTLQEQGIDETKVLLLRRKYFFSEQNIDHRDPVQLNLLYVQRRDAILSGTHPIAEMNSIELAGIQCQIKFGDHDDQKHKIGFLDLKELLPQGHLKSKGIEKKILAEHKKYGVSLGIGGRGELGAKVDYISLARSLKTYGVTFFLVKEKMKGRNKLVHQLLGVAKDTILKLDKKTKEILKTWPLTTVRRWAKTPNTFTLDFGDYSDQNYSVQTTEGEQISQLIAGYIDILLKRQQHVLDKSGIEGNDRLTFEEYNLETAKHLIIQHDGDTSSYQQIDVRSLSKPSNASSSK</sequence>
<dbReference type="FunFam" id="2.30.29.30:FF:000028">
    <property type="entry name" value="Talin 2"/>
    <property type="match status" value="1"/>
</dbReference>
<organism evidence="5 6">
    <name type="scientific">Meganyctiphanes norvegica</name>
    <name type="common">Northern krill</name>
    <name type="synonym">Thysanopoda norvegica</name>
    <dbReference type="NCBI Taxonomy" id="48144"/>
    <lineage>
        <taxon>Eukaryota</taxon>
        <taxon>Metazoa</taxon>
        <taxon>Ecdysozoa</taxon>
        <taxon>Arthropoda</taxon>
        <taxon>Crustacea</taxon>
        <taxon>Multicrustacea</taxon>
        <taxon>Malacostraca</taxon>
        <taxon>Eumalacostraca</taxon>
        <taxon>Eucarida</taxon>
        <taxon>Euphausiacea</taxon>
        <taxon>Euphausiidae</taxon>
        <taxon>Meganyctiphanes</taxon>
    </lineage>
</organism>
<keyword evidence="6" id="KW-1185">Reference proteome</keyword>
<dbReference type="GO" id="GO:0098609">
    <property type="term" value="P:cell-cell adhesion"/>
    <property type="evidence" value="ECO:0007669"/>
    <property type="project" value="TreeGrafter"/>
</dbReference>
<dbReference type="InterPro" id="IPR011993">
    <property type="entry name" value="PH-like_dom_sf"/>
</dbReference>
<dbReference type="InterPro" id="IPR000299">
    <property type="entry name" value="FERM_domain"/>
</dbReference>
<dbReference type="CDD" id="cd17090">
    <property type="entry name" value="FERM_F1_TLN"/>
    <property type="match status" value="1"/>
</dbReference>
<dbReference type="InterPro" id="IPR014352">
    <property type="entry name" value="FERM/acyl-CoA-bd_prot_sf"/>
</dbReference>
<feature type="domain" description="FERM" evidence="4">
    <location>
        <begin position="83"/>
        <end position="406"/>
    </location>
</feature>
<dbReference type="SUPFAM" id="SSF47031">
    <property type="entry name" value="Second domain of FERM"/>
    <property type="match status" value="1"/>
</dbReference>
<dbReference type="InterPro" id="IPR019748">
    <property type="entry name" value="FERM_central"/>
</dbReference>
<dbReference type="Gene3D" id="1.20.80.10">
    <property type="match status" value="1"/>
</dbReference>
<dbReference type="GO" id="GO:0030036">
    <property type="term" value="P:actin cytoskeleton organization"/>
    <property type="evidence" value="ECO:0007669"/>
    <property type="project" value="TreeGrafter"/>
</dbReference>
<dbReference type="Pfam" id="PF02174">
    <property type="entry name" value="IRS"/>
    <property type="match status" value="1"/>
</dbReference>
<dbReference type="GO" id="GO:0048731">
    <property type="term" value="P:system development"/>
    <property type="evidence" value="ECO:0007669"/>
    <property type="project" value="UniProtKB-ARBA"/>
</dbReference>
<dbReference type="CDD" id="cd17089">
    <property type="entry name" value="FERM_F0_TLN"/>
    <property type="match status" value="1"/>
</dbReference>
<evidence type="ECO:0000256" key="1">
    <source>
        <dbReference type="ARBA" id="ARBA00004245"/>
    </source>
</evidence>
<gene>
    <name evidence="5" type="ORF">MNOR_LOCUS30826</name>
</gene>
<dbReference type="GO" id="GO:0005925">
    <property type="term" value="C:focal adhesion"/>
    <property type="evidence" value="ECO:0007669"/>
    <property type="project" value="TreeGrafter"/>
</dbReference>
<dbReference type="GO" id="GO:0009887">
    <property type="term" value="P:animal organ morphogenesis"/>
    <property type="evidence" value="ECO:0007669"/>
    <property type="project" value="UniProtKB-ARBA"/>
</dbReference>
<keyword evidence="3" id="KW-0206">Cytoskeleton</keyword>
<dbReference type="CDD" id="cd10569">
    <property type="entry name" value="FERM_C_Talin"/>
    <property type="match status" value="1"/>
</dbReference>
<dbReference type="GO" id="GO:0005737">
    <property type="term" value="C:cytoplasm"/>
    <property type="evidence" value="ECO:0007669"/>
    <property type="project" value="TreeGrafter"/>
</dbReference>
<dbReference type="SMART" id="SM01244">
    <property type="entry name" value="IRS"/>
    <property type="match status" value="1"/>
</dbReference>
<evidence type="ECO:0000256" key="3">
    <source>
        <dbReference type="ARBA" id="ARBA00023212"/>
    </source>
</evidence>
<dbReference type="AlphaFoldDB" id="A0AAV2S0K8"/>
<name>A0AAV2S0K8_MEGNR</name>
<evidence type="ECO:0000259" key="4">
    <source>
        <dbReference type="PROSITE" id="PS50057"/>
    </source>
</evidence>
<dbReference type="Gene3D" id="3.10.20.90">
    <property type="entry name" value="Phosphatidylinositol 3-kinase Catalytic Subunit, Chain A, domain 1"/>
    <property type="match status" value="2"/>
</dbReference>
<reference evidence="5 6" key="1">
    <citation type="submission" date="2024-05" db="EMBL/GenBank/DDBJ databases">
        <authorList>
            <person name="Wallberg A."/>
        </authorList>
    </citation>
    <scope>NUCLEOTIDE SEQUENCE [LARGE SCALE GENOMIC DNA]</scope>
</reference>
<feature type="non-terminal residue" evidence="5">
    <location>
        <position position="463"/>
    </location>
</feature>
<protein>
    <recommendedName>
        <fullName evidence="4">FERM domain-containing protein</fullName>
    </recommendedName>
</protein>
<dbReference type="EMBL" id="CAXKWB010038475">
    <property type="protein sequence ID" value="CAL4151730.1"/>
    <property type="molecule type" value="Genomic_DNA"/>
</dbReference>
<dbReference type="GO" id="GO:0005886">
    <property type="term" value="C:plasma membrane"/>
    <property type="evidence" value="ECO:0007669"/>
    <property type="project" value="TreeGrafter"/>
</dbReference>
<dbReference type="InterPro" id="IPR002404">
    <property type="entry name" value="IRS_PTB"/>
</dbReference>
<dbReference type="CDD" id="cd14473">
    <property type="entry name" value="FERM_B-lobe"/>
    <property type="match status" value="1"/>
</dbReference>
<dbReference type="GO" id="GO:0005856">
    <property type="term" value="C:cytoskeleton"/>
    <property type="evidence" value="ECO:0007669"/>
    <property type="project" value="UniProtKB-SubCell"/>
</dbReference>
<evidence type="ECO:0000313" key="6">
    <source>
        <dbReference type="Proteomes" id="UP001497623"/>
    </source>
</evidence>
<proteinExistence type="predicted"/>
<accession>A0AAV2S0K8</accession>
<dbReference type="Pfam" id="PF16511">
    <property type="entry name" value="FERM_f0"/>
    <property type="match status" value="1"/>
</dbReference>
<dbReference type="InterPro" id="IPR032425">
    <property type="entry name" value="FERM_f0"/>
</dbReference>
<dbReference type="PROSITE" id="PS50057">
    <property type="entry name" value="FERM_3"/>
    <property type="match status" value="1"/>
</dbReference>
<comment type="subcellular location">
    <subcellularLocation>
        <location evidence="1">Cytoplasm</location>
        <location evidence="1">Cytoskeleton</location>
    </subcellularLocation>
</comment>
<dbReference type="InterPro" id="IPR035963">
    <property type="entry name" value="FERM_2"/>
</dbReference>
<dbReference type="SUPFAM" id="SSF50729">
    <property type="entry name" value="PH domain-like"/>
    <property type="match status" value="1"/>
</dbReference>
<dbReference type="PANTHER" id="PTHR19981">
    <property type="entry name" value="TALIN"/>
    <property type="match status" value="1"/>
</dbReference>
<evidence type="ECO:0000256" key="2">
    <source>
        <dbReference type="ARBA" id="ARBA00022490"/>
    </source>
</evidence>